<keyword evidence="3" id="KW-0677">Repeat</keyword>
<dbReference type="InterPro" id="IPR000483">
    <property type="entry name" value="Cys-rich_flank_reg_C"/>
</dbReference>
<dbReference type="OrthoDB" id="6134357at2759"/>
<feature type="chain" id="PRO_5029835950" evidence="7">
    <location>
        <begin position="26"/>
        <end position="811"/>
    </location>
</feature>
<dbReference type="InterPro" id="IPR013783">
    <property type="entry name" value="Ig-like_fold"/>
</dbReference>
<feature type="compositionally biased region" description="Basic and acidic residues" evidence="5">
    <location>
        <begin position="693"/>
        <end position="714"/>
    </location>
</feature>
<accession>A0A7I8W8M9</accession>
<evidence type="ECO:0000256" key="2">
    <source>
        <dbReference type="ARBA" id="ARBA00022729"/>
    </source>
</evidence>
<feature type="compositionally biased region" description="Basic and acidic residues" evidence="5">
    <location>
        <begin position="723"/>
        <end position="733"/>
    </location>
</feature>
<keyword evidence="2 7" id="KW-0732">Signal</keyword>
<dbReference type="SMART" id="SM00365">
    <property type="entry name" value="LRR_SD22"/>
    <property type="match status" value="3"/>
</dbReference>
<dbReference type="PROSITE" id="PS51450">
    <property type="entry name" value="LRR"/>
    <property type="match status" value="2"/>
</dbReference>
<sequence>MTKVYSSVQIIFLLSLFSTHQRTTGEHTCLFNFCKCSGGRGAFSIDCSNHDFKNLNASDLLEQNLTPQQLILRSTSIKSIPSLLIERNLLELVNELDVSNNFLTIIPNITLSRLKELNLNNNQIGLSWNEETNFRHMAGISCISLANNSITAIYEDNFKGINELRTLILSHNHITKISYIVFKDIGTLYEIGLSHNKLKEIENGSFTLPRLEKLDLSFNKLKTIGNIFGKVDRVKEFNLNNNLLTSFTAATLFGTKFITKIFLNNNRLKKINFPKFKFIRELQIMNNKLKTMNLTHILHNLHHLKADNNPFESVNNWFELPKLKSLSMINCGLQEIPKKLNQSNNLLHLDLSRNAIRMIYSCELSPLKKIKKFVIDFNPIECNCSLEWLKNWKRQIGIKLKCFEPKSLRNQELYDVPHELLKCQSDDGPFKCRNEHISTTTPQPSTTYRYRPKSTKIPPKPTIMNPVILKVYLKLDTIKPYLTSVDIKWRSSSMNKIFAFSIKIQEIEEGSVSLLQVPKYVTSHTLIDLTPKTQYSICVVALDDFNRLMGKACTIFKTLQEPENVKFTTRDITIVVVILCCVVSIFVGLILFYRFGRKPKRIEDVYSPQLNYDTENPSGDAPPNYEELSLQERIQHFDSLFTVELCGSRNSQLKQYKESPVNPHKSHYICNDEVGKEGESESRENEEDEENCFDFKDNTYIEKESTVSSHKESSPVEAEDKEIENANNHEVERKKRRKKKKKKQGDEMESINKDKEEKLDEDEEKAKQVISLESTELEEFEEKIIAEKDDSRCDNVIALSLHQNSDSECDA</sequence>
<feature type="compositionally biased region" description="Basic residues" evidence="5">
    <location>
        <begin position="734"/>
        <end position="743"/>
    </location>
</feature>
<dbReference type="SUPFAM" id="SSF49265">
    <property type="entry name" value="Fibronectin type III"/>
    <property type="match status" value="1"/>
</dbReference>
<keyword evidence="4" id="KW-1015">Disulfide bond</keyword>
<dbReference type="InterPro" id="IPR003961">
    <property type="entry name" value="FN3_dom"/>
</dbReference>
<dbReference type="InterPro" id="IPR036116">
    <property type="entry name" value="FN3_sf"/>
</dbReference>
<dbReference type="InterPro" id="IPR003591">
    <property type="entry name" value="Leu-rich_rpt_typical-subtyp"/>
</dbReference>
<feature type="region of interest" description="Disordered" evidence="5">
    <location>
        <begin position="654"/>
        <end position="767"/>
    </location>
</feature>
<evidence type="ECO:0000256" key="7">
    <source>
        <dbReference type="SAM" id="SignalP"/>
    </source>
</evidence>
<keyword evidence="10" id="KW-1185">Reference proteome</keyword>
<dbReference type="CDD" id="cd00063">
    <property type="entry name" value="FN3"/>
    <property type="match status" value="1"/>
</dbReference>
<dbReference type="SMART" id="SM00369">
    <property type="entry name" value="LRR_TYP"/>
    <property type="match status" value="6"/>
</dbReference>
<dbReference type="Pfam" id="PF13855">
    <property type="entry name" value="LRR_8"/>
    <property type="match status" value="2"/>
</dbReference>
<evidence type="ECO:0000313" key="10">
    <source>
        <dbReference type="Proteomes" id="UP000549394"/>
    </source>
</evidence>
<evidence type="ECO:0000259" key="8">
    <source>
        <dbReference type="SMART" id="SM00082"/>
    </source>
</evidence>
<organism evidence="9 10">
    <name type="scientific">Dimorphilus gyrociliatus</name>
    <dbReference type="NCBI Taxonomy" id="2664684"/>
    <lineage>
        <taxon>Eukaryota</taxon>
        <taxon>Metazoa</taxon>
        <taxon>Spiralia</taxon>
        <taxon>Lophotrochozoa</taxon>
        <taxon>Annelida</taxon>
        <taxon>Polychaeta</taxon>
        <taxon>Polychaeta incertae sedis</taxon>
        <taxon>Dinophilidae</taxon>
        <taxon>Dimorphilus</taxon>
    </lineage>
</organism>
<dbReference type="Proteomes" id="UP000549394">
    <property type="component" value="Unassembled WGS sequence"/>
</dbReference>
<reference evidence="9 10" key="1">
    <citation type="submission" date="2020-08" db="EMBL/GenBank/DDBJ databases">
        <authorList>
            <person name="Hejnol A."/>
        </authorList>
    </citation>
    <scope>NUCLEOTIDE SEQUENCE [LARGE SCALE GENOMIC DNA]</scope>
</reference>
<evidence type="ECO:0000256" key="6">
    <source>
        <dbReference type="SAM" id="Phobius"/>
    </source>
</evidence>
<dbReference type="InterPro" id="IPR032675">
    <property type="entry name" value="LRR_dom_sf"/>
</dbReference>
<feature type="compositionally biased region" description="Basic and acidic residues" evidence="5">
    <location>
        <begin position="744"/>
        <end position="758"/>
    </location>
</feature>
<feature type="transmembrane region" description="Helical" evidence="6">
    <location>
        <begin position="572"/>
        <end position="593"/>
    </location>
</feature>
<evidence type="ECO:0000256" key="1">
    <source>
        <dbReference type="ARBA" id="ARBA00022614"/>
    </source>
</evidence>
<keyword evidence="6" id="KW-1133">Transmembrane helix</keyword>
<keyword evidence="6" id="KW-0812">Transmembrane</keyword>
<protein>
    <submittedName>
        <fullName evidence="9">DgyrCDS12677</fullName>
    </submittedName>
</protein>
<dbReference type="SMART" id="SM00082">
    <property type="entry name" value="LRRCT"/>
    <property type="match status" value="1"/>
</dbReference>
<dbReference type="AlphaFoldDB" id="A0A7I8W8M9"/>
<evidence type="ECO:0000256" key="5">
    <source>
        <dbReference type="SAM" id="MobiDB-lite"/>
    </source>
</evidence>
<dbReference type="Gene3D" id="2.60.40.10">
    <property type="entry name" value="Immunoglobulins"/>
    <property type="match status" value="1"/>
</dbReference>
<dbReference type="PANTHER" id="PTHR24366:SF162">
    <property type="entry name" value="IG-LIKE DOMAIN-CONTAINING PROTEIN"/>
    <property type="match status" value="1"/>
</dbReference>
<feature type="compositionally biased region" description="Basic and acidic residues" evidence="5">
    <location>
        <begin position="673"/>
        <end position="683"/>
    </location>
</feature>
<dbReference type="PANTHER" id="PTHR24366">
    <property type="entry name" value="IG(IMMUNOGLOBULIN) AND LRR(LEUCINE RICH REPEAT) DOMAINS"/>
    <property type="match status" value="1"/>
</dbReference>
<feature type="signal peptide" evidence="7">
    <location>
        <begin position="1"/>
        <end position="25"/>
    </location>
</feature>
<comment type="caution">
    <text evidence="9">The sequence shown here is derived from an EMBL/GenBank/DDBJ whole genome shotgun (WGS) entry which is preliminary data.</text>
</comment>
<dbReference type="Gene3D" id="3.80.10.10">
    <property type="entry name" value="Ribonuclease Inhibitor"/>
    <property type="match status" value="3"/>
</dbReference>
<gene>
    <name evidence="9" type="ORF">DGYR_LOCUS11935</name>
</gene>
<feature type="domain" description="LRRCT" evidence="8">
    <location>
        <begin position="378"/>
        <end position="424"/>
    </location>
</feature>
<dbReference type="EMBL" id="CAJFCJ010000020">
    <property type="protein sequence ID" value="CAD5124389.1"/>
    <property type="molecule type" value="Genomic_DNA"/>
</dbReference>
<dbReference type="SUPFAM" id="SSF52058">
    <property type="entry name" value="L domain-like"/>
    <property type="match status" value="1"/>
</dbReference>
<proteinExistence type="predicted"/>
<keyword evidence="1" id="KW-0433">Leucine-rich repeat</keyword>
<name>A0A7I8W8M9_9ANNE</name>
<evidence type="ECO:0000256" key="3">
    <source>
        <dbReference type="ARBA" id="ARBA00022737"/>
    </source>
</evidence>
<keyword evidence="6" id="KW-0472">Membrane</keyword>
<dbReference type="InterPro" id="IPR001611">
    <property type="entry name" value="Leu-rich_rpt"/>
</dbReference>
<evidence type="ECO:0000256" key="4">
    <source>
        <dbReference type="ARBA" id="ARBA00023157"/>
    </source>
</evidence>
<evidence type="ECO:0000313" key="9">
    <source>
        <dbReference type="EMBL" id="CAD5124389.1"/>
    </source>
</evidence>